<keyword evidence="4 9" id="KW-0812">Transmembrane</keyword>
<dbReference type="Pfam" id="PF00083">
    <property type="entry name" value="Sugar_tr"/>
    <property type="match status" value="1"/>
</dbReference>
<dbReference type="RefSeq" id="WP_214543738.1">
    <property type="nucleotide sequence ID" value="NZ_JAHEWS010000004.1"/>
</dbReference>
<dbReference type="InterPro" id="IPR005829">
    <property type="entry name" value="Sugar_transporter_CS"/>
</dbReference>
<dbReference type="PANTHER" id="PTHR48020">
    <property type="entry name" value="PROTON MYO-INOSITOL COTRANSPORTER"/>
    <property type="match status" value="1"/>
</dbReference>
<dbReference type="Gene3D" id="1.20.1250.20">
    <property type="entry name" value="MFS general substrate transporter like domains"/>
    <property type="match status" value="1"/>
</dbReference>
<accession>A0ABS5VBP7</accession>
<dbReference type="NCBIfam" id="TIGR00879">
    <property type="entry name" value="SP"/>
    <property type="match status" value="1"/>
</dbReference>
<dbReference type="EMBL" id="JAHEWS010000004">
    <property type="protein sequence ID" value="MBT1586901.1"/>
    <property type="molecule type" value="Genomic_DNA"/>
</dbReference>
<dbReference type="PROSITE" id="PS00217">
    <property type="entry name" value="SUGAR_TRANSPORT_2"/>
    <property type="match status" value="1"/>
</dbReference>
<evidence type="ECO:0000256" key="6">
    <source>
        <dbReference type="ARBA" id="ARBA00023136"/>
    </source>
</evidence>
<feature type="region of interest" description="Disordered" evidence="8">
    <location>
        <begin position="1"/>
        <end position="30"/>
    </location>
</feature>
<dbReference type="InterPro" id="IPR020846">
    <property type="entry name" value="MFS_dom"/>
</dbReference>
<comment type="subcellular location">
    <subcellularLocation>
        <location evidence="1">Cell membrane</location>
        <topology evidence="1">Multi-pass membrane protein</topology>
    </subcellularLocation>
</comment>
<feature type="transmembrane region" description="Helical" evidence="9">
    <location>
        <begin position="343"/>
        <end position="364"/>
    </location>
</feature>
<protein>
    <submittedName>
        <fullName evidence="11">Sugar porter family MFS transporter</fullName>
    </submittedName>
</protein>
<feature type="transmembrane region" description="Helical" evidence="9">
    <location>
        <begin position="78"/>
        <end position="99"/>
    </location>
</feature>
<reference evidence="11 12" key="1">
    <citation type="submission" date="2021-05" db="EMBL/GenBank/DDBJ databases">
        <title>Whole genome sequence of Curtobacterium flaccumfaciens pv. flaccumfaciens strain CFBP 8819.</title>
        <authorList>
            <person name="Osdaghi E."/>
            <person name="Taghouti G."/>
            <person name="Portier P."/>
            <person name="Fazliarab A."/>
            <person name="Taghavi S.M."/>
            <person name="Briand M."/>
            <person name="Le-Saux M."/>
            <person name="Jacques M.-A."/>
        </authorList>
    </citation>
    <scope>NUCLEOTIDE SEQUENCE [LARGE SCALE GENOMIC DNA]</scope>
    <source>
        <strain evidence="11 12">CFBP 8819</strain>
    </source>
</reference>
<evidence type="ECO:0000313" key="11">
    <source>
        <dbReference type="EMBL" id="MBT1586901.1"/>
    </source>
</evidence>
<feature type="transmembrane region" description="Helical" evidence="9">
    <location>
        <begin position="129"/>
        <end position="152"/>
    </location>
</feature>
<comment type="similarity">
    <text evidence="2 7">Belongs to the major facilitator superfamily. Sugar transporter (TC 2.A.1.1) family.</text>
</comment>
<organism evidence="11 12">
    <name type="scientific">Curtobacterium aurantiacum</name>
    <dbReference type="NCBI Taxonomy" id="3236919"/>
    <lineage>
        <taxon>Bacteria</taxon>
        <taxon>Bacillati</taxon>
        <taxon>Actinomycetota</taxon>
        <taxon>Actinomycetes</taxon>
        <taxon>Micrococcales</taxon>
        <taxon>Microbacteriaceae</taxon>
        <taxon>Curtobacterium</taxon>
    </lineage>
</organism>
<dbReference type="SUPFAM" id="SSF103473">
    <property type="entry name" value="MFS general substrate transporter"/>
    <property type="match status" value="1"/>
</dbReference>
<evidence type="ECO:0000259" key="10">
    <source>
        <dbReference type="PROSITE" id="PS50850"/>
    </source>
</evidence>
<gene>
    <name evidence="11" type="ORF">KK097_03635</name>
</gene>
<keyword evidence="6 9" id="KW-0472">Membrane</keyword>
<evidence type="ECO:0000256" key="8">
    <source>
        <dbReference type="SAM" id="MobiDB-lite"/>
    </source>
</evidence>
<dbReference type="InterPro" id="IPR005828">
    <property type="entry name" value="MFS_sugar_transport-like"/>
</dbReference>
<evidence type="ECO:0000256" key="5">
    <source>
        <dbReference type="ARBA" id="ARBA00022989"/>
    </source>
</evidence>
<evidence type="ECO:0000256" key="3">
    <source>
        <dbReference type="ARBA" id="ARBA00022448"/>
    </source>
</evidence>
<feature type="transmembrane region" description="Helical" evidence="9">
    <location>
        <begin position="416"/>
        <end position="435"/>
    </location>
</feature>
<evidence type="ECO:0000256" key="7">
    <source>
        <dbReference type="RuleBase" id="RU003346"/>
    </source>
</evidence>
<feature type="transmembrane region" description="Helical" evidence="9">
    <location>
        <begin position="40"/>
        <end position="58"/>
    </location>
</feature>
<keyword evidence="3 7" id="KW-0813">Transport</keyword>
<feature type="transmembrane region" description="Helical" evidence="9">
    <location>
        <begin position="370"/>
        <end position="396"/>
    </location>
</feature>
<proteinExistence type="inferred from homology"/>
<evidence type="ECO:0000256" key="4">
    <source>
        <dbReference type="ARBA" id="ARBA00022692"/>
    </source>
</evidence>
<dbReference type="InterPro" id="IPR003663">
    <property type="entry name" value="Sugar/inositol_transpt"/>
</dbReference>
<evidence type="ECO:0000313" key="12">
    <source>
        <dbReference type="Proteomes" id="UP001519641"/>
    </source>
</evidence>
<keyword evidence="12" id="KW-1185">Reference proteome</keyword>
<dbReference type="PROSITE" id="PS50850">
    <property type="entry name" value="MFS"/>
    <property type="match status" value="1"/>
</dbReference>
<dbReference type="PRINTS" id="PR00171">
    <property type="entry name" value="SUGRTRNSPORT"/>
</dbReference>
<feature type="transmembrane region" description="Helical" evidence="9">
    <location>
        <begin position="164"/>
        <end position="186"/>
    </location>
</feature>
<evidence type="ECO:0000256" key="1">
    <source>
        <dbReference type="ARBA" id="ARBA00004651"/>
    </source>
</evidence>
<feature type="transmembrane region" description="Helical" evidence="9">
    <location>
        <begin position="441"/>
        <end position="459"/>
    </location>
</feature>
<sequence length="495" mass="52984">MTTTTDEDEHDKVPGVPPEIPEDTGSAETARVTKRHVTRVAFVAALGGLLYGYDTGVISGTLIEIGKEFSIGSAVKEFITASILVGAILGALVTGPISAKIGRRRTILLIAGVFGLGVLFAAVSPSPVFLILSRLFLGLAVGGSTQTIPTYIAEIAPGPRRGSLVTVFNCAIGVGILSAAIVGVALNGVVSWRFMIGVAAAPAIVLLLGMLRLPESPRWFVSQDRIGPARRVLRWLRPDHRAAEDELDDIRKLDEAEPSAGAGQWAQLRKPWVRPALIAGLIVAAFTQLTGLEMMIYYTPTILTDAGFPHVYSLWANVGVGVVYLVMTFVGSRLVDRIGRRRLTLVMLPGAAVSIGLFGVLFYVQDGKPSPVLTLVLILAFMFFQAGGIQVVGWLVGSEMYPLRIRAAATSLHAMVLWGANLLVTSTALTLTGWISLGGTMLVYAALNVLGWVLVFLRVPETKGKSLEQIEQSLRDETFLPHRGGRERRAVDGTA</sequence>
<dbReference type="PANTHER" id="PTHR48020:SF12">
    <property type="entry name" value="PROTON MYO-INOSITOL COTRANSPORTER"/>
    <property type="match status" value="1"/>
</dbReference>
<keyword evidence="5 9" id="KW-1133">Transmembrane helix</keyword>
<dbReference type="Proteomes" id="UP001519641">
    <property type="component" value="Unassembled WGS sequence"/>
</dbReference>
<feature type="transmembrane region" description="Helical" evidence="9">
    <location>
        <begin position="106"/>
        <end position="123"/>
    </location>
</feature>
<feature type="transmembrane region" description="Helical" evidence="9">
    <location>
        <begin position="276"/>
        <end position="298"/>
    </location>
</feature>
<evidence type="ECO:0000256" key="9">
    <source>
        <dbReference type="SAM" id="Phobius"/>
    </source>
</evidence>
<feature type="transmembrane region" description="Helical" evidence="9">
    <location>
        <begin position="192"/>
        <end position="211"/>
    </location>
</feature>
<feature type="domain" description="Major facilitator superfamily (MFS) profile" evidence="10">
    <location>
        <begin position="40"/>
        <end position="463"/>
    </location>
</feature>
<comment type="caution">
    <text evidence="11">The sequence shown here is derived from an EMBL/GenBank/DDBJ whole genome shotgun (WGS) entry which is preliminary data.</text>
</comment>
<name>A0ABS5VBP7_9MICO</name>
<dbReference type="InterPro" id="IPR050814">
    <property type="entry name" value="Myo-inositol_Transporter"/>
</dbReference>
<evidence type="ECO:0000256" key="2">
    <source>
        <dbReference type="ARBA" id="ARBA00010992"/>
    </source>
</evidence>
<dbReference type="InterPro" id="IPR036259">
    <property type="entry name" value="MFS_trans_sf"/>
</dbReference>
<feature type="transmembrane region" description="Helical" evidence="9">
    <location>
        <begin position="310"/>
        <end position="331"/>
    </location>
</feature>